<protein>
    <submittedName>
        <fullName evidence="1">Uncharacterized protein</fullName>
    </submittedName>
</protein>
<proteinExistence type="predicted"/>
<sequence>RVRDPYSFQDINSCINPRYLDATNIEPHKNSCNQDRHCAHAFAIWVFVYSISI</sequence>
<organism evidence="1">
    <name type="scientific">Lepeophtheirus salmonis</name>
    <name type="common">Salmon louse</name>
    <name type="synonym">Caligus salmonis</name>
    <dbReference type="NCBI Taxonomy" id="72036"/>
    <lineage>
        <taxon>Eukaryota</taxon>
        <taxon>Metazoa</taxon>
        <taxon>Ecdysozoa</taxon>
        <taxon>Arthropoda</taxon>
        <taxon>Crustacea</taxon>
        <taxon>Multicrustacea</taxon>
        <taxon>Hexanauplia</taxon>
        <taxon>Copepoda</taxon>
        <taxon>Siphonostomatoida</taxon>
        <taxon>Caligidae</taxon>
        <taxon>Lepeophtheirus</taxon>
    </lineage>
</organism>
<accession>A0A0K2UTD1</accession>
<evidence type="ECO:0000313" key="1">
    <source>
        <dbReference type="EMBL" id="CDW41518.1"/>
    </source>
</evidence>
<feature type="non-terminal residue" evidence="1">
    <location>
        <position position="1"/>
    </location>
</feature>
<reference evidence="1" key="1">
    <citation type="submission" date="2014-05" db="EMBL/GenBank/DDBJ databases">
        <authorList>
            <person name="Chronopoulou M."/>
        </authorList>
    </citation>
    <scope>NUCLEOTIDE SEQUENCE</scope>
    <source>
        <tissue evidence="1">Whole organism</tissue>
    </source>
</reference>
<dbReference type="EMBL" id="HACA01024157">
    <property type="protein sequence ID" value="CDW41518.1"/>
    <property type="molecule type" value="Transcribed_RNA"/>
</dbReference>
<dbReference type="AlphaFoldDB" id="A0A0K2UTD1"/>
<name>A0A0K2UTD1_LEPSM</name>